<keyword evidence="1" id="KW-0472">Membrane</keyword>
<keyword evidence="3" id="KW-1185">Reference proteome</keyword>
<sequence length="90" mass="10188">MMNDDNALCARSSNCVPLLTPVSLVCLKGLYKVLIPSIYFSSLLLLNINVITLYSVRISSTSDTFLHAWLFALYLRPRFLVHVVAFYFPS</sequence>
<feature type="transmembrane region" description="Helical" evidence="1">
    <location>
        <begin position="38"/>
        <end position="56"/>
    </location>
</feature>
<gene>
    <name evidence="2" type="ORF">QBC37DRAFT_430280</name>
</gene>
<reference evidence="2" key="1">
    <citation type="journal article" date="2023" name="Mol. Phylogenet. Evol.">
        <title>Genome-scale phylogeny and comparative genomics of the fungal order Sordariales.</title>
        <authorList>
            <person name="Hensen N."/>
            <person name="Bonometti L."/>
            <person name="Westerberg I."/>
            <person name="Brannstrom I.O."/>
            <person name="Guillou S."/>
            <person name="Cros-Aarteil S."/>
            <person name="Calhoun S."/>
            <person name="Haridas S."/>
            <person name="Kuo A."/>
            <person name="Mondo S."/>
            <person name="Pangilinan J."/>
            <person name="Riley R."/>
            <person name="LaButti K."/>
            <person name="Andreopoulos B."/>
            <person name="Lipzen A."/>
            <person name="Chen C."/>
            <person name="Yan M."/>
            <person name="Daum C."/>
            <person name="Ng V."/>
            <person name="Clum A."/>
            <person name="Steindorff A."/>
            <person name="Ohm R.A."/>
            <person name="Martin F."/>
            <person name="Silar P."/>
            <person name="Natvig D.O."/>
            <person name="Lalanne C."/>
            <person name="Gautier V."/>
            <person name="Ament-Velasquez S.L."/>
            <person name="Kruys A."/>
            <person name="Hutchinson M.I."/>
            <person name="Powell A.J."/>
            <person name="Barry K."/>
            <person name="Miller A.N."/>
            <person name="Grigoriev I.V."/>
            <person name="Debuchy R."/>
            <person name="Gladieux P."/>
            <person name="Hiltunen Thoren M."/>
            <person name="Johannesson H."/>
        </authorList>
    </citation>
    <scope>NUCLEOTIDE SEQUENCE</scope>
    <source>
        <strain evidence="2">PSN293</strain>
    </source>
</reference>
<keyword evidence="1" id="KW-0812">Transmembrane</keyword>
<proteinExistence type="predicted"/>
<accession>A0AAN6XZM7</accession>
<evidence type="ECO:0000256" key="1">
    <source>
        <dbReference type="SAM" id="Phobius"/>
    </source>
</evidence>
<organism evidence="2 3">
    <name type="scientific">Rhypophila decipiens</name>
    <dbReference type="NCBI Taxonomy" id="261697"/>
    <lineage>
        <taxon>Eukaryota</taxon>
        <taxon>Fungi</taxon>
        <taxon>Dikarya</taxon>
        <taxon>Ascomycota</taxon>
        <taxon>Pezizomycotina</taxon>
        <taxon>Sordariomycetes</taxon>
        <taxon>Sordariomycetidae</taxon>
        <taxon>Sordariales</taxon>
        <taxon>Naviculisporaceae</taxon>
        <taxon>Rhypophila</taxon>
    </lineage>
</organism>
<feature type="transmembrane region" description="Helical" evidence="1">
    <location>
        <begin position="68"/>
        <end position="88"/>
    </location>
</feature>
<protein>
    <submittedName>
        <fullName evidence="2">Uncharacterized protein</fullName>
    </submittedName>
</protein>
<reference evidence="2" key="2">
    <citation type="submission" date="2023-05" db="EMBL/GenBank/DDBJ databases">
        <authorList>
            <consortium name="Lawrence Berkeley National Laboratory"/>
            <person name="Steindorff A."/>
            <person name="Hensen N."/>
            <person name="Bonometti L."/>
            <person name="Westerberg I."/>
            <person name="Brannstrom I.O."/>
            <person name="Guillou S."/>
            <person name="Cros-Aarteil S."/>
            <person name="Calhoun S."/>
            <person name="Haridas S."/>
            <person name="Kuo A."/>
            <person name="Mondo S."/>
            <person name="Pangilinan J."/>
            <person name="Riley R."/>
            <person name="Labutti K."/>
            <person name="Andreopoulos B."/>
            <person name="Lipzen A."/>
            <person name="Chen C."/>
            <person name="Yanf M."/>
            <person name="Daum C."/>
            <person name="Ng V."/>
            <person name="Clum A."/>
            <person name="Ohm R."/>
            <person name="Martin F."/>
            <person name="Silar P."/>
            <person name="Natvig D."/>
            <person name="Lalanne C."/>
            <person name="Gautier V."/>
            <person name="Ament-Velasquez S.L."/>
            <person name="Kruys A."/>
            <person name="Hutchinson M.I."/>
            <person name="Powell A.J."/>
            <person name="Barry K."/>
            <person name="Miller A.N."/>
            <person name="Grigoriev I.V."/>
            <person name="Debuchy R."/>
            <person name="Gladieux P."/>
            <person name="Thoren M.H."/>
            <person name="Johannesson H."/>
        </authorList>
    </citation>
    <scope>NUCLEOTIDE SEQUENCE</scope>
    <source>
        <strain evidence="2">PSN293</strain>
    </source>
</reference>
<dbReference type="EMBL" id="MU858202">
    <property type="protein sequence ID" value="KAK4209533.1"/>
    <property type="molecule type" value="Genomic_DNA"/>
</dbReference>
<name>A0AAN6XZM7_9PEZI</name>
<comment type="caution">
    <text evidence="2">The sequence shown here is derived from an EMBL/GenBank/DDBJ whole genome shotgun (WGS) entry which is preliminary data.</text>
</comment>
<evidence type="ECO:0000313" key="2">
    <source>
        <dbReference type="EMBL" id="KAK4209533.1"/>
    </source>
</evidence>
<evidence type="ECO:0000313" key="3">
    <source>
        <dbReference type="Proteomes" id="UP001301769"/>
    </source>
</evidence>
<dbReference type="Proteomes" id="UP001301769">
    <property type="component" value="Unassembled WGS sequence"/>
</dbReference>
<keyword evidence="1" id="KW-1133">Transmembrane helix</keyword>
<dbReference type="AlphaFoldDB" id="A0AAN6XZM7"/>